<keyword evidence="3" id="KW-1003">Cell membrane</keyword>
<sequence>MSLSDAAARGAGVTLATQAVRIALQFGSMVVLARLLSPEDFGLIAMVTAVIGIADLIRDFGLSSAAIQAKTLTVPERDNLFWLNSGLGLVCGLIAVAASPLIVGLYGEPRLAAIVPALATVFFVSGLNTQYRAGLSRELRFGALAGADIVSQLIGIAVAVGLAVDGWDYWAIVAQQVVVAVIALIANSYNCRWLPGAPNRKVSVRRFMRFGGGLLGTQVISYATKNIDNVLLGAVWGAGALGLYSRAYQLLMMPLNQINAPMTRVALPVLSRIQDDGEQYSRYLQRAQLVACYVTATVFAVACVLAEPLTLVLFGEQWLGLAPIFAVLALGGVFRALVQIAYWIYLSKGRTGAQLRLELWVRPLMIGVIAAGLPWGAVGIAAGHSVAYFGYWAASFWAVGRDTGVRTSPLVRKTVSSLLLVSLPAAAGAYLITLLDVAPLAVLVLGSVTGLTMVGLIALVVPAVREDFKLLYRFARRAAGGWRRRA</sequence>
<evidence type="ECO:0000256" key="5">
    <source>
        <dbReference type="ARBA" id="ARBA00022989"/>
    </source>
</evidence>
<evidence type="ECO:0000256" key="6">
    <source>
        <dbReference type="ARBA" id="ARBA00023136"/>
    </source>
</evidence>
<organism evidence="8 9">
    <name type="scientific">Georgenia halotolerans</name>
    <dbReference type="NCBI Taxonomy" id="3028317"/>
    <lineage>
        <taxon>Bacteria</taxon>
        <taxon>Bacillati</taxon>
        <taxon>Actinomycetota</taxon>
        <taxon>Actinomycetes</taxon>
        <taxon>Micrococcales</taxon>
        <taxon>Bogoriellaceae</taxon>
        <taxon>Georgenia</taxon>
    </lineage>
</organism>
<feature type="transmembrane region" description="Helical" evidence="7">
    <location>
        <begin position="111"/>
        <end position="129"/>
    </location>
</feature>
<feature type="transmembrane region" description="Helical" evidence="7">
    <location>
        <begin position="169"/>
        <end position="186"/>
    </location>
</feature>
<feature type="transmembrane region" description="Helical" evidence="7">
    <location>
        <begin position="290"/>
        <end position="314"/>
    </location>
</feature>
<proteinExistence type="inferred from homology"/>
<feature type="transmembrane region" description="Helical" evidence="7">
    <location>
        <begin position="81"/>
        <end position="105"/>
    </location>
</feature>
<dbReference type="PANTHER" id="PTHR30250:SF10">
    <property type="entry name" value="LIPOPOLYSACCHARIDE BIOSYNTHESIS PROTEIN WZXC"/>
    <property type="match status" value="1"/>
</dbReference>
<keyword evidence="6 7" id="KW-0472">Membrane</keyword>
<comment type="subcellular location">
    <subcellularLocation>
        <location evidence="1">Cell membrane</location>
        <topology evidence="1">Multi-pass membrane protein</topology>
    </subcellularLocation>
</comment>
<feature type="transmembrane region" description="Helical" evidence="7">
    <location>
        <begin position="357"/>
        <end position="375"/>
    </location>
</feature>
<comment type="caution">
    <text evidence="8">The sequence shown here is derived from an EMBL/GenBank/DDBJ whole genome shotgun (WGS) entry which is preliminary data.</text>
</comment>
<gene>
    <name evidence="8" type="ORF">PU560_14720</name>
</gene>
<keyword evidence="4 7" id="KW-0812">Transmembrane</keyword>
<dbReference type="Proteomes" id="UP001165561">
    <property type="component" value="Unassembled WGS sequence"/>
</dbReference>
<dbReference type="Pfam" id="PF13440">
    <property type="entry name" value="Polysacc_synt_3"/>
    <property type="match status" value="1"/>
</dbReference>
<evidence type="ECO:0000256" key="3">
    <source>
        <dbReference type="ARBA" id="ARBA00022475"/>
    </source>
</evidence>
<dbReference type="CDD" id="cd13127">
    <property type="entry name" value="MATE_tuaB_like"/>
    <property type="match status" value="1"/>
</dbReference>
<evidence type="ECO:0000313" key="9">
    <source>
        <dbReference type="Proteomes" id="UP001165561"/>
    </source>
</evidence>
<protein>
    <submittedName>
        <fullName evidence="8">Lipopolysaccharide biosynthesis protein</fullName>
    </submittedName>
</protein>
<dbReference type="EMBL" id="JARACI010001144">
    <property type="protein sequence ID" value="MDD9207709.1"/>
    <property type="molecule type" value="Genomic_DNA"/>
</dbReference>
<name>A0ABT5U052_9MICO</name>
<evidence type="ECO:0000313" key="8">
    <source>
        <dbReference type="EMBL" id="MDD9207709.1"/>
    </source>
</evidence>
<evidence type="ECO:0000256" key="4">
    <source>
        <dbReference type="ARBA" id="ARBA00022692"/>
    </source>
</evidence>
<keyword evidence="9" id="KW-1185">Reference proteome</keyword>
<evidence type="ECO:0000256" key="7">
    <source>
        <dbReference type="SAM" id="Phobius"/>
    </source>
</evidence>
<feature type="transmembrane region" description="Helical" evidence="7">
    <location>
        <begin position="320"/>
        <end position="345"/>
    </location>
</feature>
<reference evidence="8" key="1">
    <citation type="submission" date="2023-02" db="EMBL/GenBank/DDBJ databases">
        <title>Georgenia sp.10Sc9-8, isolated from a soil sample collected from the Taklamakan desert.</title>
        <authorList>
            <person name="Liu S."/>
        </authorList>
    </citation>
    <scope>NUCLEOTIDE SEQUENCE</scope>
    <source>
        <strain evidence="8">10Sc9-8</strain>
    </source>
</reference>
<accession>A0ABT5U052</accession>
<dbReference type="PANTHER" id="PTHR30250">
    <property type="entry name" value="PST FAMILY PREDICTED COLANIC ACID TRANSPORTER"/>
    <property type="match status" value="1"/>
</dbReference>
<keyword evidence="5 7" id="KW-1133">Transmembrane helix</keyword>
<dbReference type="InterPro" id="IPR050833">
    <property type="entry name" value="Poly_Biosynth_Transport"/>
</dbReference>
<comment type="similarity">
    <text evidence="2">Belongs to the polysaccharide synthase family.</text>
</comment>
<feature type="transmembrane region" description="Helical" evidence="7">
    <location>
        <begin position="438"/>
        <end position="464"/>
    </location>
</feature>
<evidence type="ECO:0000256" key="2">
    <source>
        <dbReference type="ARBA" id="ARBA00007430"/>
    </source>
</evidence>
<feature type="transmembrane region" description="Helical" evidence="7">
    <location>
        <begin position="411"/>
        <end position="432"/>
    </location>
</feature>
<evidence type="ECO:0000256" key="1">
    <source>
        <dbReference type="ARBA" id="ARBA00004651"/>
    </source>
</evidence>
<feature type="transmembrane region" description="Helical" evidence="7">
    <location>
        <begin position="141"/>
        <end position="163"/>
    </location>
</feature>